<dbReference type="InterPro" id="IPR034768">
    <property type="entry name" value="4FE4S_WBL"/>
</dbReference>
<keyword evidence="10 11" id="KW-0804">Transcription</keyword>
<protein>
    <recommendedName>
        <fullName evidence="11">Transcriptional regulator WhiB</fullName>
    </recommendedName>
</protein>
<dbReference type="PROSITE" id="PS51674">
    <property type="entry name" value="4FE4S_WBL"/>
    <property type="match status" value="1"/>
</dbReference>
<evidence type="ECO:0000256" key="1">
    <source>
        <dbReference type="ARBA" id="ARBA00004496"/>
    </source>
</evidence>
<feature type="binding site" evidence="11">
    <location>
        <position position="66"/>
    </location>
    <ligand>
        <name>[4Fe-4S] cluster</name>
        <dbReference type="ChEBI" id="CHEBI:49883"/>
    </ligand>
</feature>
<evidence type="ECO:0000256" key="10">
    <source>
        <dbReference type="ARBA" id="ARBA00023163"/>
    </source>
</evidence>
<evidence type="ECO:0000256" key="9">
    <source>
        <dbReference type="ARBA" id="ARBA00023157"/>
    </source>
</evidence>
<comment type="subcellular location">
    <subcellularLocation>
        <location evidence="1 11">Cytoplasm</location>
    </subcellularLocation>
</comment>
<name>A0A927MQ72_9ACTN</name>
<dbReference type="PANTHER" id="PTHR38839">
    <property type="entry name" value="TRANSCRIPTIONAL REGULATOR WHID-RELATED"/>
    <property type="match status" value="1"/>
</dbReference>
<comment type="cofactor">
    <cofactor evidence="11">
        <name>[4Fe-4S] cluster</name>
        <dbReference type="ChEBI" id="CHEBI:49883"/>
    </cofactor>
    <text evidence="11">Binds 1 [4Fe-4S] cluster per subunit. Following nitrosylation of the [4Fe-4S] cluster binds 1 [4Fe-8(NO)] cluster per subunit.</text>
</comment>
<organism evidence="13 14">
    <name type="scientific">Actinopolymorpha pittospori</name>
    <dbReference type="NCBI Taxonomy" id="648752"/>
    <lineage>
        <taxon>Bacteria</taxon>
        <taxon>Bacillati</taxon>
        <taxon>Actinomycetota</taxon>
        <taxon>Actinomycetes</taxon>
        <taxon>Propionibacteriales</taxon>
        <taxon>Actinopolymorphaceae</taxon>
        <taxon>Actinopolymorpha</taxon>
    </lineage>
</organism>
<feature type="domain" description="4Fe-4S Wbl-type" evidence="12">
    <location>
        <begin position="26"/>
        <end position="90"/>
    </location>
</feature>
<keyword evidence="4 11" id="KW-0479">Metal-binding</keyword>
<keyword evidence="7 11" id="KW-0805">Transcription regulation</keyword>
<keyword evidence="14" id="KW-1185">Reference proteome</keyword>
<evidence type="ECO:0000313" key="13">
    <source>
        <dbReference type="EMBL" id="MBE1604659.1"/>
    </source>
</evidence>
<evidence type="ECO:0000256" key="6">
    <source>
        <dbReference type="ARBA" id="ARBA00023014"/>
    </source>
</evidence>
<keyword evidence="6 11" id="KW-0411">Iron-sulfur</keyword>
<proteinExistence type="inferred from homology"/>
<dbReference type="EMBL" id="JADBEM010000001">
    <property type="protein sequence ID" value="MBE1604659.1"/>
    <property type="molecule type" value="Genomic_DNA"/>
</dbReference>
<evidence type="ECO:0000256" key="8">
    <source>
        <dbReference type="ARBA" id="ARBA00023125"/>
    </source>
</evidence>
<evidence type="ECO:0000256" key="4">
    <source>
        <dbReference type="ARBA" id="ARBA00022723"/>
    </source>
</evidence>
<dbReference type="AlphaFoldDB" id="A0A927MQ72"/>
<evidence type="ECO:0000256" key="7">
    <source>
        <dbReference type="ARBA" id="ARBA00023015"/>
    </source>
</evidence>
<dbReference type="GO" id="GO:0045892">
    <property type="term" value="P:negative regulation of DNA-templated transcription"/>
    <property type="evidence" value="ECO:0007669"/>
    <property type="project" value="TreeGrafter"/>
</dbReference>
<dbReference type="GO" id="GO:0045454">
    <property type="term" value="P:cell redox homeostasis"/>
    <property type="evidence" value="ECO:0007669"/>
    <property type="project" value="TreeGrafter"/>
</dbReference>
<feature type="binding site" evidence="11">
    <location>
        <position position="27"/>
    </location>
    <ligand>
        <name>[4Fe-4S] cluster</name>
        <dbReference type="ChEBI" id="CHEBI:49883"/>
    </ligand>
</feature>
<dbReference type="GO" id="GO:0047134">
    <property type="term" value="F:protein-disulfide reductase [NAD(P)H] activity"/>
    <property type="evidence" value="ECO:0007669"/>
    <property type="project" value="TreeGrafter"/>
</dbReference>
<keyword evidence="8 11" id="KW-0238">DNA-binding</keyword>
<feature type="binding site" evidence="11">
    <location>
        <position position="60"/>
    </location>
    <ligand>
        <name>[4Fe-4S] cluster</name>
        <dbReference type="ChEBI" id="CHEBI:49883"/>
    </ligand>
</feature>
<keyword evidence="5 11" id="KW-0408">Iron</keyword>
<accession>A0A927MQ72</accession>
<comment type="function">
    <text evidence="11">Acts as a transcriptional regulator. Probably redox-responsive. The apo- but not holo-form probably binds DNA.</text>
</comment>
<keyword evidence="9 11" id="KW-1015">Disulfide bond</keyword>
<comment type="PTM">
    <text evidence="11">Upon Fe-S cluster removal intramolecular disulfide bonds are formed.</text>
</comment>
<keyword evidence="11" id="KW-0963">Cytoplasm</keyword>
<dbReference type="HAMAP" id="MF_01479">
    <property type="entry name" value="WhiB"/>
    <property type="match status" value="1"/>
</dbReference>
<comment type="caution">
    <text evidence="13">The sequence shown here is derived from an EMBL/GenBank/DDBJ whole genome shotgun (WGS) entry which is preliminary data.</text>
</comment>
<dbReference type="InterPro" id="IPR003482">
    <property type="entry name" value="Whib"/>
</dbReference>
<dbReference type="GO" id="GO:0005737">
    <property type="term" value="C:cytoplasm"/>
    <property type="evidence" value="ECO:0007669"/>
    <property type="project" value="UniProtKB-SubCell"/>
</dbReference>
<dbReference type="GO" id="GO:0046872">
    <property type="term" value="F:metal ion binding"/>
    <property type="evidence" value="ECO:0007669"/>
    <property type="project" value="UniProtKB-KW"/>
</dbReference>
<dbReference type="Pfam" id="PF02467">
    <property type="entry name" value="Whib"/>
    <property type="match status" value="1"/>
</dbReference>
<evidence type="ECO:0000313" key="14">
    <source>
        <dbReference type="Proteomes" id="UP000638648"/>
    </source>
</evidence>
<evidence type="ECO:0000256" key="2">
    <source>
        <dbReference type="ARBA" id="ARBA00006597"/>
    </source>
</evidence>
<dbReference type="GO" id="GO:0051539">
    <property type="term" value="F:4 iron, 4 sulfur cluster binding"/>
    <property type="evidence" value="ECO:0007669"/>
    <property type="project" value="UniProtKB-UniRule"/>
</dbReference>
<evidence type="ECO:0000259" key="12">
    <source>
        <dbReference type="PROSITE" id="PS51674"/>
    </source>
</evidence>
<comment type="similarity">
    <text evidence="2 11">Belongs to the WhiB family.</text>
</comment>
<dbReference type="GO" id="GO:0035731">
    <property type="term" value="F:dinitrosyl-iron complex binding"/>
    <property type="evidence" value="ECO:0007669"/>
    <property type="project" value="UniProtKB-UniRule"/>
</dbReference>
<sequence>MAKRRAIPGGRNVPGRFSTRWHESAACKGKPVELFYGTEGEDHAQRTAREQVAVALCGGCIVRKQCAAHALAAREKYGVWGGTTEASREAERRKVSAA</sequence>
<evidence type="ECO:0000256" key="5">
    <source>
        <dbReference type="ARBA" id="ARBA00023004"/>
    </source>
</evidence>
<dbReference type="Proteomes" id="UP000638648">
    <property type="component" value="Unassembled WGS sequence"/>
</dbReference>
<dbReference type="RefSeq" id="WP_192749155.1">
    <property type="nucleotide sequence ID" value="NZ_BAABJL010000043.1"/>
</dbReference>
<dbReference type="GO" id="GO:0003677">
    <property type="term" value="F:DNA binding"/>
    <property type="evidence" value="ECO:0007669"/>
    <property type="project" value="UniProtKB-UniRule"/>
</dbReference>
<evidence type="ECO:0000256" key="3">
    <source>
        <dbReference type="ARBA" id="ARBA00022485"/>
    </source>
</evidence>
<gene>
    <name evidence="11" type="primary">whiB</name>
    <name evidence="13" type="ORF">HEB94_001507</name>
</gene>
<comment type="PTM">
    <text evidence="11">The Fe-S cluster can be nitrosylated by nitric oxide (NO).</text>
</comment>
<evidence type="ECO:0000256" key="11">
    <source>
        <dbReference type="HAMAP-Rule" id="MF_01479"/>
    </source>
</evidence>
<feature type="binding site" evidence="11">
    <location>
        <position position="57"/>
    </location>
    <ligand>
        <name>[4Fe-4S] cluster</name>
        <dbReference type="ChEBI" id="CHEBI:49883"/>
    </ligand>
</feature>
<keyword evidence="3 11" id="KW-0004">4Fe-4S</keyword>
<reference evidence="13" key="1">
    <citation type="submission" date="2020-10" db="EMBL/GenBank/DDBJ databases">
        <title>Sequencing the genomes of 1000 actinobacteria strains.</title>
        <authorList>
            <person name="Klenk H.-P."/>
        </authorList>
    </citation>
    <scope>NUCLEOTIDE SEQUENCE</scope>
    <source>
        <strain evidence="13">DSM 45354</strain>
    </source>
</reference>